<evidence type="ECO:0000313" key="2">
    <source>
        <dbReference type="Proteomes" id="UP001162741"/>
    </source>
</evidence>
<proteinExistence type="predicted"/>
<gene>
    <name evidence="1" type="ORF">MKQ68_15270</name>
</gene>
<keyword evidence="2" id="KW-1185">Reference proteome</keyword>
<dbReference type="Proteomes" id="UP001162741">
    <property type="component" value="Chromosome"/>
</dbReference>
<accession>A0ABY6IVP5</accession>
<dbReference type="SUPFAM" id="SSF56935">
    <property type="entry name" value="Porins"/>
    <property type="match status" value="1"/>
</dbReference>
<sequence>MENKGIEFQVNVAAIDQKDFKWNTSINYSTNKNKLLSLSDKNFQLAAGYFDAGTTEEPIQQALARIQIGQPIGNFWGFKSVDIDENGYWIIEGKDGAAKPIAQQQADDKQIIGNGLPKHYLNFNNSLSYKNFDLNVTMRGAFGFQVLNSPRMFYAAPVMLTRGNLLTSAYDNIYGKRPLADDQSLNYLSYYIEDGDYWKIDNVTIGYSIPLKKVAIKGLRVYASGSNLVTFTKYTGVDPEVGVSGLTPGFDNRDRYPATTTFTLGASFTF</sequence>
<name>A0ABY6IVP5_9BACT</name>
<reference evidence="1" key="1">
    <citation type="submission" date="2022-10" db="EMBL/GenBank/DDBJ databases">
        <title>Chitinophaga sp. nov., isolated from soil.</title>
        <authorList>
            <person name="Jeon C.O."/>
        </authorList>
    </citation>
    <scope>NUCLEOTIDE SEQUENCE</scope>
    <source>
        <strain evidence="1">R8</strain>
    </source>
</reference>
<evidence type="ECO:0000313" key="1">
    <source>
        <dbReference type="EMBL" id="UYQ91452.1"/>
    </source>
</evidence>
<evidence type="ECO:0008006" key="3">
    <source>
        <dbReference type="Google" id="ProtNLM"/>
    </source>
</evidence>
<organism evidence="1 2">
    <name type="scientific">Chitinophaga horti</name>
    <dbReference type="NCBI Taxonomy" id="2920382"/>
    <lineage>
        <taxon>Bacteria</taxon>
        <taxon>Pseudomonadati</taxon>
        <taxon>Bacteroidota</taxon>
        <taxon>Chitinophagia</taxon>
        <taxon>Chitinophagales</taxon>
        <taxon>Chitinophagaceae</taxon>
        <taxon>Chitinophaga</taxon>
    </lineage>
</organism>
<protein>
    <recommendedName>
        <fullName evidence="3">TonB dependent receptor</fullName>
    </recommendedName>
</protein>
<dbReference type="EMBL" id="CP107006">
    <property type="protein sequence ID" value="UYQ91452.1"/>
    <property type="molecule type" value="Genomic_DNA"/>
</dbReference>